<dbReference type="InterPro" id="IPR022749">
    <property type="entry name" value="D12N6_MeTrfase_N"/>
</dbReference>
<dbReference type="InterPro" id="IPR002052">
    <property type="entry name" value="DNA_methylase_N6_adenine_CS"/>
</dbReference>
<sequence>MALSNLIKTIQNIMRKDTGVDGDAQRISQLTWMLFLKIFNDKESEYELLNSSYKSPIPEELRWRNWAAEDTGITGDELVEFINEKLFPGLKNMSWQKGDDPKGFIVKEIFQDSYNYMKSGTLMRQVINVIDNEIDFNNSQHTHLFNDIYEKILKDLQSAGNAGEYYTPRAVTKFIVEMVDPQLGDKILDPACGTGGFLIDSLEHIRAKQVKTPEDENLLQNSIYGTEKKPLPHMLVMTNLILHGLEAPLNVRRGNSLANSIRDITQKDRVDVVVTNPPFGGIEQEMIKKGFPTQYQTSETADLFLIMIIELLKNGGKAGLVLPDGSLTGDGVKGRIREKLLTDCNLHTIVRLPNSVFAPYATVATNLLFFTKGEPTKEVWYYEHTLPDGQKSYSKTKPIQFEELKPIQEWWDERNESEVSWKVSIEDLKKTDFNLDIKNPNKKEEIIEFTSDELIEKLQNSFVESQKLLEEIKNEI</sequence>
<dbReference type="GO" id="GO:0032259">
    <property type="term" value="P:methylation"/>
    <property type="evidence" value="ECO:0007669"/>
    <property type="project" value="UniProtKB-KW"/>
</dbReference>
<evidence type="ECO:0000256" key="7">
    <source>
        <dbReference type="ARBA" id="ARBA00047942"/>
    </source>
</evidence>
<dbReference type="InterPro" id="IPR051537">
    <property type="entry name" value="DNA_Adenine_Mtase"/>
</dbReference>
<evidence type="ECO:0000256" key="5">
    <source>
        <dbReference type="ARBA" id="ARBA00022691"/>
    </source>
</evidence>
<reference evidence="10" key="1">
    <citation type="submission" date="2020-04" db="EMBL/GenBank/DDBJ databases">
        <authorList>
            <person name="Zhang T."/>
        </authorList>
    </citation>
    <scope>NUCLEOTIDE SEQUENCE</scope>
    <source>
        <strain evidence="10">HKST-UBA10</strain>
    </source>
</reference>
<evidence type="ECO:0000313" key="10">
    <source>
        <dbReference type="EMBL" id="MCA9381927.1"/>
    </source>
</evidence>
<keyword evidence="6" id="KW-0680">Restriction system</keyword>
<dbReference type="PANTHER" id="PTHR42933:SF4">
    <property type="entry name" value="TYPE I RESTRICTION ENZYME ECOKI METHYLASE SUBUNIT"/>
    <property type="match status" value="1"/>
</dbReference>
<dbReference type="PRINTS" id="PR00507">
    <property type="entry name" value="N12N6MTFRASE"/>
</dbReference>
<feature type="domain" description="DNA methylase adenine-specific" evidence="8">
    <location>
        <begin position="142"/>
        <end position="446"/>
    </location>
</feature>
<keyword evidence="4" id="KW-0808">Transferase</keyword>
<evidence type="ECO:0000313" key="11">
    <source>
        <dbReference type="Proteomes" id="UP000782843"/>
    </source>
</evidence>
<dbReference type="GO" id="GO:0009307">
    <property type="term" value="P:DNA restriction-modification system"/>
    <property type="evidence" value="ECO:0007669"/>
    <property type="project" value="UniProtKB-KW"/>
</dbReference>
<name>A0A955RHJ6_9BACT</name>
<feature type="domain" description="N6 adenine-specific DNA methyltransferase N-terminal" evidence="9">
    <location>
        <begin position="4"/>
        <end position="129"/>
    </location>
</feature>
<keyword evidence="3 10" id="KW-0489">Methyltransferase</keyword>
<evidence type="ECO:0000259" key="8">
    <source>
        <dbReference type="Pfam" id="PF02384"/>
    </source>
</evidence>
<dbReference type="EMBL" id="JAGQLG010000027">
    <property type="protein sequence ID" value="MCA9381927.1"/>
    <property type="molecule type" value="Genomic_DNA"/>
</dbReference>
<comment type="similarity">
    <text evidence="1">Belongs to the N(4)/N(6)-methyltransferase family.</text>
</comment>
<accession>A0A955RHJ6</accession>
<keyword evidence="5" id="KW-0949">S-adenosyl-L-methionine</keyword>
<dbReference type="AlphaFoldDB" id="A0A955RHJ6"/>
<evidence type="ECO:0000259" key="9">
    <source>
        <dbReference type="Pfam" id="PF12161"/>
    </source>
</evidence>
<evidence type="ECO:0000256" key="2">
    <source>
        <dbReference type="ARBA" id="ARBA00011900"/>
    </source>
</evidence>
<dbReference type="Gene3D" id="1.20.1260.30">
    <property type="match status" value="1"/>
</dbReference>
<evidence type="ECO:0000256" key="6">
    <source>
        <dbReference type="ARBA" id="ARBA00022747"/>
    </source>
</evidence>
<evidence type="ECO:0000256" key="1">
    <source>
        <dbReference type="ARBA" id="ARBA00006594"/>
    </source>
</evidence>
<dbReference type="PANTHER" id="PTHR42933">
    <property type="entry name" value="SLR6095 PROTEIN"/>
    <property type="match status" value="1"/>
</dbReference>
<reference evidence="10" key="2">
    <citation type="journal article" date="2021" name="Microbiome">
        <title>Successional dynamics and alternative stable states in a saline activated sludge microbial community over 9 years.</title>
        <authorList>
            <person name="Wang Y."/>
            <person name="Ye J."/>
            <person name="Ju F."/>
            <person name="Liu L."/>
            <person name="Boyd J.A."/>
            <person name="Deng Y."/>
            <person name="Parks D.H."/>
            <person name="Jiang X."/>
            <person name="Yin X."/>
            <person name="Woodcroft B.J."/>
            <person name="Tyson G.W."/>
            <person name="Hugenholtz P."/>
            <person name="Polz M.F."/>
            <person name="Zhang T."/>
        </authorList>
    </citation>
    <scope>NUCLEOTIDE SEQUENCE</scope>
    <source>
        <strain evidence="10">HKST-UBA10</strain>
    </source>
</reference>
<dbReference type="Gene3D" id="3.40.50.150">
    <property type="entry name" value="Vaccinia Virus protein VP39"/>
    <property type="match status" value="1"/>
</dbReference>
<organism evidence="10 11">
    <name type="scientific">Candidatus Dojkabacteria bacterium</name>
    <dbReference type="NCBI Taxonomy" id="2099670"/>
    <lineage>
        <taxon>Bacteria</taxon>
        <taxon>Candidatus Dojkabacteria</taxon>
    </lineage>
</organism>
<dbReference type="Pfam" id="PF12161">
    <property type="entry name" value="HsdM_N"/>
    <property type="match status" value="1"/>
</dbReference>
<dbReference type="GO" id="GO:0009007">
    <property type="term" value="F:site-specific DNA-methyltransferase (adenine-specific) activity"/>
    <property type="evidence" value="ECO:0007669"/>
    <property type="project" value="UniProtKB-EC"/>
</dbReference>
<gene>
    <name evidence="10" type="ORF">KC660_00790</name>
</gene>
<comment type="caution">
    <text evidence="10">The sequence shown here is derived from an EMBL/GenBank/DDBJ whole genome shotgun (WGS) entry which is preliminary data.</text>
</comment>
<dbReference type="Pfam" id="PF02384">
    <property type="entry name" value="N6_Mtase"/>
    <property type="match status" value="1"/>
</dbReference>
<proteinExistence type="inferred from homology"/>
<dbReference type="Proteomes" id="UP000782843">
    <property type="component" value="Unassembled WGS sequence"/>
</dbReference>
<dbReference type="PROSITE" id="PS00092">
    <property type="entry name" value="N6_MTASE"/>
    <property type="match status" value="1"/>
</dbReference>
<dbReference type="InterPro" id="IPR003356">
    <property type="entry name" value="DNA_methylase_A-5"/>
</dbReference>
<dbReference type="CDD" id="cd02440">
    <property type="entry name" value="AdoMet_MTases"/>
    <property type="match status" value="1"/>
</dbReference>
<dbReference type="InterPro" id="IPR029063">
    <property type="entry name" value="SAM-dependent_MTases_sf"/>
</dbReference>
<evidence type="ECO:0000256" key="4">
    <source>
        <dbReference type="ARBA" id="ARBA00022679"/>
    </source>
</evidence>
<evidence type="ECO:0000256" key="3">
    <source>
        <dbReference type="ARBA" id="ARBA00022603"/>
    </source>
</evidence>
<dbReference type="InterPro" id="IPR038333">
    <property type="entry name" value="T1MK-like_N_sf"/>
</dbReference>
<protein>
    <recommendedName>
        <fullName evidence="2">site-specific DNA-methyltransferase (adenine-specific)</fullName>
        <ecNumber evidence="2">2.1.1.72</ecNumber>
    </recommendedName>
</protein>
<comment type="catalytic activity">
    <reaction evidence="7">
        <text>a 2'-deoxyadenosine in DNA + S-adenosyl-L-methionine = an N(6)-methyl-2'-deoxyadenosine in DNA + S-adenosyl-L-homocysteine + H(+)</text>
        <dbReference type="Rhea" id="RHEA:15197"/>
        <dbReference type="Rhea" id="RHEA-COMP:12418"/>
        <dbReference type="Rhea" id="RHEA-COMP:12419"/>
        <dbReference type="ChEBI" id="CHEBI:15378"/>
        <dbReference type="ChEBI" id="CHEBI:57856"/>
        <dbReference type="ChEBI" id="CHEBI:59789"/>
        <dbReference type="ChEBI" id="CHEBI:90615"/>
        <dbReference type="ChEBI" id="CHEBI:90616"/>
        <dbReference type="EC" id="2.1.1.72"/>
    </reaction>
</comment>
<dbReference type="EC" id="2.1.1.72" evidence="2"/>
<dbReference type="GO" id="GO:0008170">
    <property type="term" value="F:N-methyltransferase activity"/>
    <property type="evidence" value="ECO:0007669"/>
    <property type="project" value="InterPro"/>
</dbReference>
<dbReference type="SUPFAM" id="SSF53335">
    <property type="entry name" value="S-adenosyl-L-methionine-dependent methyltransferases"/>
    <property type="match status" value="1"/>
</dbReference>
<dbReference type="GO" id="GO:0003677">
    <property type="term" value="F:DNA binding"/>
    <property type="evidence" value="ECO:0007669"/>
    <property type="project" value="InterPro"/>
</dbReference>